<reference evidence="1" key="1">
    <citation type="submission" date="2021-02" db="EMBL/GenBank/DDBJ databases">
        <authorList>
            <person name="Nowell W R."/>
        </authorList>
    </citation>
    <scope>NUCLEOTIDE SEQUENCE</scope>
</reference>
<accession>A0A820JAJ6</accession>
<dbReference type="EMBL" id="CAJOBF010012922">
    <property type="protein sequence ID" value="CAF4324197.1"/>
    <property type="molecule type" value="Genomic_DNA"/>
</dbReference>
<proteinExistence type="predicted"/>
<dbReference type="AlphaFoldDB" id="A0A820JAJ6"/>
<feature type="non-terminal residue" evidence="1">
    <location>
        <position position="52"/>
    </location>
</feature>
<evidence type="ECO:0000313" key="2">
    <source>
        <dbReference type="Proteomes" id="UP000663842"/>
    </source>
</evidence>
<organism evidence="1 2">
    <name type="scientific">Rotaria magnacalcarata</name>
    <dbReference type="NCBI Taxonomy" id="392030"/>
    <lineage>
        <taxon>Eukaryota</taxon>
        <taxon>Metazoa</taxon>
        <taxon>Spiralia</taxon>
        <taxon>Gnathifera</taxon>
        <taxon>Rotifera</taxon>
        <taxon>Eurotatoria</taxon>
        <taxon>Bdelloidea</taxon>
        <taxon>Philodinida</taxon>
        <taxon>Philodinidae</taxon>
        <taxon>Rotaria</taxon>
    </lineage>
</organism>
<comment type="caution">
    <text evidence="1">The sequence shown here is derived from an EMBL/GenBank/DDBJ whole genome shotgun (WGS) entry which is preliminary data.</text>
</comment>
<evidence type="ECO:0000313" key="1">
    <source>
        <dbReference type="EMBL" id="CAF4324197.1"/>
    </source>
</evidence>
<sequence length="52" mass="5532">MNTVVNIEGGIKQDGSGVVAAPNYSDFPVRTMCPQCRKMVMSQVTETIGLGT</sequence>
<protein>
    <submittedName>
        <fullName evidence="1">Uncharacterized protein</fullName>
    </submittedName>
</protein>
<dbReference type="Proteomes" id="UP000663842">
    <property type="component" value="Unassembled WGS sequence"/>
</dbReference>
<gene>
    <name evidence="1" type="ORF">UXM345_LOCUS34639</name>
</gene>
<name>A0A820JAJ6_9BILA</name>